<accession>A0ACB7RPC0</accession>
<evidence type="ECO:0000313" key="1">
    <source>
        <dbReference type="EMBL" id="KAH6923526.1"/>
    </source>
</evidence>
<dbReference type="Proteomes" id="UP000821845">
    <property type="component" value="Chromosome 8"/>
</dbReference>
<comment type="caution">
    <text evidence="1">The sequence shown here is derived from an EMBL/GenBank/DDBJ whole genome shotgun (WGS) entry which is preliminary data.</text>
</comment>
<dbReference type="EMBL" id="CM023488">
    <property type="protein sequence ID" value="KAH6923526.1"/>
    <property type="molecule type" value="Genomic_DNA"/>
</dbReference>
<reference evidence="1" key="1">
    <citation type="submission" date="2020-05" db="EMBL/GenBank/DDBJ databases">
        <title>Large-scale comparative analyses of tick genomes elucidate their genetic diversity and vector capacities.</title>
        <authorList>
            <person name="Jia N."/>
            <person name="Wang J."/>
            <person name="Shi W."/>
            <person name="Du L."/>
            <person name="Sun Y."/>
            <person name="Zhan W."/>
            <person name="Jiang J."/>
            <person name="Wang Q."/>
            <person name="Zhang B."/>
            <person name="Ji P."/>
            <person name="Sakyi L.B."/>
            <person name="Cui X."/>
            <person name="Yuan T."/>
            <person name="Jiang B."/>
            <person name="Yang W."/>
            <person name="Lam T.T.-Y."/>
            <person name="Chang Q."/>
            <person name="Ding S."/>
            <person name="Wang X."/>
            <person name="Zhu J."/>
            <person name="Ruan X."/>
            <person name="Zhao L."/>
            <person name="Wei J."/>
            <person name="Que T."/>
            <person name="Du C."/>
            <person name="Cheng J."/>
            <person name="Dai P."/>
            <person name="Han X."/>
            <person name="Huang E."/>
            <person name="Gao Y."/>
            <person name="Liu J."/>
            <person name="Shao H."/>
            <person name="Ye R."/>
            <person name="Li L."/>
            <person name="Wei W."/>
            <person name="Wang X."/>
            <person name="Wang C."/>
            <person name="Yang T."/>
            <person name="Huo Q."/>
            <person name="Li W."/>
            <person name="Guo W."/>
            <person name="Chen H."/>
            <person name="Zhou L."/>
            <person name="Ni X."/>
            <person name="Tian J."/>
            <person name="Zhou Y."/>
            <person name="Sheng Y."/>
            <person name="Liu T."/>
            <person name="Pan Y."/>
            <person name="Xia L."/>
            <person name="Li J."/>
            <person name="Zhao F."/>
            <person name="Cao W."/>
        </authorList>
    </citation>
    <scope>NUCLEOTIDE SEQUENCE</scope>
    <source>
        <strain evidence="1">Hyas-2018</strain>
    </source>
</reference>
<organism evidence="1 2">
    <name type="scientific">Hyalomma asiaticum</name>
    <name type="common">Tick</name>
    <dbReference type="NCBI Taxonomy" id="266040"/>
    <lineage>
        <taxon>Eukaryota</taxon>
        <taxon>Metazoa</taxon>
        <taxon>Ecdysozoa</taxon>
        <taxon>Arthropoda</taxon>
        <taxon>Chelicerata</taxon>
        <taxon>Arachnida</taxon>
        <taxon>Acari</taxon>
        <taxon>Parasitiformes</taxon>
        <taxon>Ixodida</taxon>
        <taxon>Ixodoidea</taxon>
        <taxon>Ixodidae</taxon>
        <taxon>Hyalomminae</taxon>
        <taxon>Hyalomma</taxon>
    </lineage>
</organism>
<evidence type="ECO:0000313" key="2">
    <source>
        <dbReference type="Proteomes" id="UP000821845"/>
    </source>
</evidence>
<name>A0ACB7RPC0_HYAAI</name>
<keyword evidence="2" id="KW-1185">Reference proteome</keyword>
<protein>
    <submittedName>
        <fullName evidence="1">Uncharacterized protein</fullName>
    </submittedName>
</protein>
<gene>
    <name evidence="1" type="ORF">HPB50_002148</name>
</gene>
<sequence length="99" mass="11016">MLDTVTVQEHATMPPSVQKFASKHKYGKKRKKPMLDNFKKRPAASQVIKDEPSTAPSDGIDGVDDERRLGLEESQRVSAPKTPAASVKIRLCGRLQIWS</sequence>
<proteinExistence type="predicted"/>